<gene>
    <name evidence="1" type="ORF">B0J11DRAFT_619806</name>
</gene>
<reference evidence="1" key="1">
    <citation type="journal article" date="2021" name="Nat. Commun.">
        <title>Genetic determinants of endophytism in the Arabidopsis root mycobiome.</title>
        <authorList>
            <person name="Mesny F."/>
            <person name="Miyauchi S."/>
            <person name="Thiergart T."/>
            <person name="Pickel B."/>
            <person name="Atanasova L."/>
            <person name="Karlsson M."/>
            <person name="Huettel B."/>
            <person name="Barry K.W."/>
            <person name="Haridas S."/>
            <person name="Chen C."/>
            <person name="Bauer D."/>
            <person name="Andreopoulos W."/>
            <person name="Pangilinan J."/>
            <person name="LaButti K."/>
            <person name="Riley R."/>
            <person name="Lipzen A."/>
            <person name="Clum A."/>
            <person name="Drula E."/>
            <person name="Henrissat B."/>
            <person name="Kohler A."/>
            <person name="Grigoriev I.V."/>
            <person name="Martin F.M."/>
            <person name="Hacquard S."/>
        </authorList>
    </citation>
    <scope>NUCLEOTIDE SEQUENCE</scope>
    <source>
        <strain evidence="1">MPI-CAGE-CH-0243</strain>
    </source>
</reference>
<dbReference type="AlphaFoldDB" id="A0A9P9D3F1"/>
<sequence length="226" mass="25184">MHQFTPDEENLLYVIRLVMKEYPTSKRDHTVIIYNRLVDEVDKRTFDGIDGKIKHLPVDKIRTRLGVDGVHRLWTAVEPVVQDVCISTTPVSHHATTAPSILPIVSDPLPLLQTPVMNQDQYMDSTAAFYPPFSTFQPTSNNVAARANGLSMAITSPPLMSMAQPYQNTRFWPTDGVIDSAFGNEGHSMEAPLLGCVDSTSEYAHFDYEDHAKRAKAGTSHDLITT</sequence>
<accession>A0A9P9D3F1</accession>
<dbReference type="EMBL" id="JAGMWT010000023">
    <property type="protein sequence ID" value="KAH7111772.1"/>
    <property type="molecule type" value="Genomic_DNA"/>
</dbReference>
<proteinExistence type="predicted"/>
<keyword evidence="2" id="KW-1185">Reference proteome</keyword>
<dbReference type="Proteomes" id="UP000700596">
    <property type="component" value="Unassembled WGS sequence"/>
</dbReference>
<comment type="caution">
    <text evidence="1">The sequence shown here is derived from an EMBL/GenBank/DDBJ whole genome shotgun (WGS) entry which is preliminary data.</text>
</comment>
<name>A0A9P9D3F1_9PLEO</name>
<evidence type="ECO:0000313" key="2">
    <source>
        <dbReference type="Proteomes" id="UP000700596"/>
    </source>
</evidence>
<protein>
    <submittedName>
        <fullName evidence="1">Uncharacterized protein</fullName>
    </submittedName>
</protein>
<evidence type="ECO:0000313" key="1">
    <source>
        <dbReference type="EMBL" id="KAH7111772.1"/>
    </source>
</evidence>
<organism evidence="1 2">
    <name type="scientific">Dendryphion nanum</name>
    <dbReference type="NCBI Taxonomy" id="256645"/>
    <lineage>
        <taxon>Eukaryota</taxon>
        <taxon>Fungi</taxon>
        <taxon>Dikarya</taxon>
        <taxon>Ascomycota</taxon>
        <taxon>Pezizomycotina</taxon>
        <taxon>Dothideomycetes</taxon>
        <taxon>Pleosporomycetidae</taxon>
        <taxon>Pleosporales</taxon>
        <taxon>Torulaceae</taxon>
        <taxon>Dendryphion</taxon>
    </lineage>
</organism>